<feature type="compositionally biased region" description="Polar residues" evidence="1">
    <location>
        <begin position="646"/>
        <end position="659"/>
    </location>
</feature>
<gene>
    <name evidence="2" type="ORF">COCSUDRAFT_48851</name>
</gene>
<name>I0YMX8_COCSC</name>
<accession>I0YMX8</accession>
<reference evidence="2 3" key="1">
    <citation type="journal article" date="2012" name="Genome Biol.">
        <title>The genome of the polar eukaryotic microalga coccomyxa subellipsoidea reveals traits of cold adaptation.</title>
        <authorList>
            <person name="Blanc G."/>
            <person name="Agarkova I."/>
            <person name="Grimwood J."/>
            <person name="Kuo A."/>
            <person name="Brueggeman A."/>
            <person name="Dunigan D."/>
            <person name="Gurnon J."/>
            <person name="Ladunga I."/>
            <person name="Lindquist E."/>
            <person name="Lucas S."/>
            <person name="Pangilinan J."/>
            <person name="Proschold T."/>
            <person name="Salamov A."/>
            <person name="Schmutz J."/>
            <person name="Weeks D."/>
            <person name="Yamada T."/>
            <person name="Claverie J.M."/>
            <person name="Grigoriev I."/>
            <person name="Van Etten J."/>
            <person name="Lomsadze A."/>
            <person name="Borodovsky M."/>
        </authorList>
    </citation>
    <scope>NUCLEOTIDE SEQUENCE [LARGE SCALE GENOMIC DNA]</scope>
    <source>
        <strain evidence="2 3">C-169</strain>
    </source>
</reference>
<evidence type="ECO:0000256" key="1">
    <source>
        <dbReference type="SAM" id="MobiDB-lite"/>
    </source>
</evidence>
<proteinExistence type="predicted"/>
<feature type="compositionally biased region" description="Polar residues" evidence="1">
    <location>
        <begin position="733"/>
        <end position="742"/>
    </location>
</feature>
<dbReference type="AlphaFoldDB" id="I0YMX8"/>
<feature type="region of interest" description="Disordered" evidence="1">
    <location>
        <begin position="210"/>
        <end position="231"/>
    </location>
</feature>
<dbReference type="RefSeq" id="XP_005644291.1">
    <property type="nucleotide sequence ID" value="XM_005644234.1"/>
</dbReference>
<comment type="caution">
    <text evidence="2">The sequence shown here is derived from an EMBL/GenBank/DDBJ whole genome shotgun (WGS) entry which is preliminary data.</text>
</comment>
<dbReference type="OrthoDB" id="10562149at2759"/>
<dbReference type="EMBL" id="AGSI01000018">
    <property type="protein sequence ID" value="EIE19747.1"/>
    <property type="molecule type" value="Genomic_DNA"/>
</dbReference>
<evidence type="ECO:0000313" key="3">
    <source>
        <dbReference type="Proteomes" id="UP000007264"/>
    </source>
</evidence>
<feature type="region of interest" description="Disordered" evidence="1">
    <location>
        <begin position="624"/>
        <end position="670"/>
    </location>
</feature>
<protein>
    <submittedName>
        <fullName evidence="2">Uncharacterized protein</fullName>
    </submittedName>
</protein>
<organism evidence="2 3">
    <name type="scientific">Coccomyxa subellipsoidea (strain C-169)</name>
    <name type="common">Green microalga</name>
    <dbReference type="NCBI Taxonomy" id="574566"/>
    <lineage>
        <taxon>Eukaryota</taxon>
        <taxon>Viridiplantae</taxon>
        <taxon>Chlorophyta</taxon>
        <taxon>core chlorophytes</taxon>
        <taxon>Trebouxiophyceae</taxon>
        <taxon>Trebouxiophyceae incertae sedis</taxon>
        <taxon>Coccomyxaceae</taxon>
        <taxon>Coccomyxa</taxon>
        <taxon>Coccomyxa subellipsoidea</taxon>
    </lineage>
</organism>
<feature type="compositionally biased region" description="Gly residues" evidence="1">
    <location>
        <begin position="216"/>
        <end position="228"/>
    </location>
</feature>
<dbReference type="Proteomes" id="UP000007264">
    <property type="component" value="Unassembled WGS sequence"/>
</dbReference>
<dbReference type="KEGG" id="csl:COCSUDRAFT_48851"/>
<keyword evidence="3" id="KW-1185">Reference proteome</keyword>
<feature type="compositionally biased region" description="Low complexity" evidence="1">
    <location>
        <begin position="1"/>
        <end position="16"/>
    </location>
</feature>
<feature type="compositionally biased region" description="Polar residues" evidence="1">
    <location>
        <begin position="63"/>
        <end position="75"/>
    </location>
</feature>
<feature type="region of interest" description="Disordered" evidence="1">
    <location>
        <begin position="1"/>
        <end position="94"/>
    </location>
</feature>
<sequence>MDREPPQLLALLPAPQEMAVSREEHPQPTTPAPQPHLQQSPLQRERERATGNDQADVGPSQFDALQSQYGSSSQLPDDLTPGPRSMQHHQPDTQASQLGGLDELFAPQASQMGPAAGFRDLLGTPAREEVRGQQQLQEGRSGAPRLKGFVAAANLGVGDVISCAFAIRAQQLGLHAQPPAALEGAPSTDAEPLFGRILAYAGSMSPLLGSRQDGESGSGAVVGGGAGEGAPEEQALLRQHGQRAGFSWVPRSLANAQSLGLPRRICWPLQLHARPEEVVAGVASPEAAKELEALLKDAPDLQGIAFVAPAPDDLTALQRQPGSGGHCIESALMLRLDFLGHLHLQGFRLPWATKQPAASLKEVGVEEHRSALASIIQRRHPSLQADYVIGKEVSLEKNAEEGSYSDLLRAAEQPDGLTEKDLICDLSIHHGIARKAMQDWKHSAGDGGISEHGASRSAQRELLSQLLAETKVKAFLSPTQVPLTVWEVCMELQKMQQGTALEEASEEDAGATSPGMLECKGGERRALRRRMGSIRQGVQAIEVGRGQQARLSKWEKARSDPRSIMGNCFLNAHSEVEEDAAGLPSQIRDVTAALSAALYEADLPHGKDAPMRCAFTDGLSNPASTSLLHSGDRKAQAEAEEVGPDSQMTTASQEVSMHSSELPPDNVARPPIDRILGNGLVLTPQTRLQSMFGVPVRTSVLEPQIIMQRTKVVDPITADALADLETDWLQAEGNLQPSSTPGQKDPASAHGHQVRIHRQLSITISWPEAYSIEINK</sequence>
<evidence type="ECO:0000313" key="2">
    <source>
        <dbReference type="EMBL" id="EIE19747.1"/>
    </source>
</evidence>
<dbReference type="GeneID" id="17037719"/>
<feature type="region of interest" description="Disordered" evidence="1">
    <location>
        <begin position="733"/>
        <end position="754"/>
    </location>
</feature>